<evidence type="ECO:0000313" key="2">
    <source>
        <dbReference type="EMBL" id="KGH43633.1"/>
    </source>
</evidence>
<dbReference type="OrthoDB" id="7032234at2"/>
<dbReference type="AlphaFoldDB" id="A0A098Y1T2"/>
<dbReference type="CDD" id="cd02440">
    <property type="entry name" value="AdoMet_MTases"/>
    <property type="match status" value="1"/>
</dbReference>
<dbReference type="Pfam" id="PF13847">
    <property type="entry name" value="Methyltransf_31"/>
    <property type="match status" value="1"/>
</dbReference>
<keyword evidence="3" id="KW-1185">Reference proteome</keyword>
<dbReference type="InterPro" id="IPR025714">
    <property type="entry name" value="Methyltranfer_dom"/>
</dbReference>
<feature type="domain" description="Methyltransferase" evidence="1">
    <location>
        <begin position="39"/>
        <end position="161"/>
    </location>
</feature>
<accession>A0A098Y1T2</accession>
<comment type="caution">
    <text evidence="2">The sequence shown here is derived from an EMBL/GenBank/DDBJ whole genome shotgun (WGS) entry which is preliminary data.</text>
</comment>
<dbReference type="STRING" id="1522368.IN07_23870"/>
<gene>
    <name evidence="2" type="ORF">IN07_23870</name>
</gene>
<dbReference type="RefSeq" id="WP_052091686.1">
    <property type="nucleotide sequence ID" value="NZ_JPMX01000131.1"/>
</dbReference>
<organism evidence="2 3">
    <name type="scientific">Modestobacter caceresii</name>
    <dbReference type="NCBI Taxonomy" id="1522368"/>
    <lineage>
        <taxon>Bacteria</taxon>
        <taxon>Bacillati</taxon>
        <taxon>Actinomycetota</taxon>
        <taxon>Actinomycetes</taxon>
        <taxon>Geodermatophilales</taxon>
        <taxon>Geodermatophilaceae</taxon>
        <taxon>Modestobacter</taxon>
    </lineage>
</organism>
<protein>
    <recommendedName>
        <fullName evidence="1">Methyltransferase domain-containing protein</fullName>
    </recommendedName>
</protein>
<evidence type="ECO:0000313" key="3">
    <source>
        <dbReference type="Proteomes" id="UP000029713"/>
    </source>
</evidence>
<dbReference type="Proteomes" id="UP000029713">
    <property type="component" value="Unassembled WGS sequence"/>
</dbReference>
<proteinExistence type="predicted"/>
<name>A0A098Y1T2_9ACTN</name>
<sequence length="213" mass="22546">MVGRARQYELIAPVYDLVSGEWPVYRAGRLAGVSGLRLSRGDRVLVVGCGTGLDLRPVHDRVGDAGRFVGLDASRAMLGRAGRRAASLGWSGVGLVAGDATRPPSQRLAEALGDDGADAVLFTYALSLMDDWPTAWRAAVALARPGARVAVVDMQRAQRGPRPLRALADVAMWSGGADPAARPWQAVEQQCTDVDRADLRGGHVQVRAGTLPT</sequence>
<dbReference type="EMBL" id="JPMX01000131">
    <property type="protein sequence ID" value="KGH43633.1"/>
    <property type="molecule type" value="Genomic_DNA"/>
</dbReference>
<dbReference type="InterPro" id="IPR029063">
    <property type="entry name" value="SAM-dependent_MTases_sf"/>
</dbReference>
<reference evidence="2 3" key="1">
    <citation type="submission" date="2014-07" db="EMBL/GenBank/DDBJ databases">
        <title>Biosystematic studies on Modestobacter strains isolated from extreme hyper-arid desert soil and from historic building.</title>
        <authorList>
            <person name="Bukarasam K."/>
            <person name="Bull A."/>
            <person name="Girard G."/>
            <person name="van Wezel G."/>
            <person name="Goodfellow M."/>
        </authorList>
    </citation>
    <scope>NUCLEOTIDE SEQUENCE [LARGE SCALE GENOMIC DNA]</scope>
    <source>
        <strain evidence="2 3">KNN45-2b</strain>
    </source>
</reference>
<dbReference type="Gene3D" id="3.40.50.150">
    <property type="entry name" value="Vaccinia Virus protein VP39"/>
    <property type="match status" value="1"/>
</dbReference>
<evidence type="ECO:0000259" key="1">
    <source>
        <dbReference type="Pfam" id="PF13847"/>
    </source>
</evidence>
<dbReference type="SUPFAM" id="SSF53335">
    <property type="entry name" value="S-adenosyl-L-methionine-dependent methyltransferases"/>
    <property type="match status" value="1"/>
</dbReference>